<evidence type="ECO:0000313" key="1">
    <source>
        <dbReference type="EMBL" id="NVO32769.1"/>
    </source>
</evidence>
<gene>
    <name evidence="1" type="ORF">HW554_16260</name>
</gene>
<sequence length="71" mass="8597">MSDSTVNSPYVLARTFVFRRYVTARHHLAGLRLTAEAIREARQRRRQERHDARMRIFYSWCETFRGLGFMF</sequence>
<reference evidence="1 2" key="1">
    <citation type="submission" date="2020-05" db="EMBL/GenBank/DDBJ databases">
        <title>Hymenobacter terrestris sp. nov. and Hymenobacter lapidiphilus sp. nov., isolated from regoliths in Antarctica.</title>
        <authorList>
            <person name="Sedlacek I."/>
            <person name="Pantucek R."/>
            <person name="Zeman M."/>
            <person name="Holochova P."/>
            <person name="Kralova S."/>
            <person name="Stankova E."/>
            <person name="Sedo O."/>
            <person name="Micenkova L."/>
            <person name="Svec P."/>
            <person name="Gupta V."/>
            <person name="Sood U."/>
            <person name="Korpole U.S."/>
            <person name="Lal R."/>
        </authorList>
    </citation>
    <scope>NUCLEOTIDE SEQUENCE [LARGE SCALE GENOMIC DNA]</scope>
    <source>
        <strain evidence="1 2">P5342</strain>
    </source>
</reference>
<name>A0A7Y7PRM0_9BACT</name>
<evidence type="ECO:0000313" key="2">
    <source>
        <dbReference type="Proteomes" id="UP000565521"/>
    </source>
</evidence>
<dbReference type="EMBL" id="JABKAU010000037">
    <property type="protein sequence ID" value="NVO32769.1"/>
    <property type="molecule type" value="Genomic_DNA"/>
</dbReference>
<proteinExistence type="predicted"/>
<protein>
    <submittedName>
        <fullName evidence="1">Uncharacterized protein</fullName>
    </submittedName>
</protein>
<accession>A0A7Y7PRM0</accession>
<dbReference type="RefSeq" id="WP_176909637.1">
    <property type="nucleotide sequence ID" value="NZ_JABKAU010000037.1"/>
</dbReference>
<dbReference type="Proteomes" id="UP000565521">
    <property type="component" value="Unassembled WGS sequence"/>
</dbReference>
<dbReference type="AlphaFoldDB" id="A0A7Y7PRM0"/>
<keyword evidence="2" id="KW-1185">Reference proteome</keyword>
<comment type="caution">
    <text evidence="1">The sequence shown here is derived from an EMBL/GenBank/DDBJ whole genome shotgun (WGS) entry which is preliminary data.</text>
</comment>
<organism evidence="1 2">
    <name type="scientific">Hymenobacter lapidiphilus</name>
    <dbReference type="NCBI Taxonomy" id="2608003"/>
    <lineage>
        <taxon>Bacteria</taxon>
        <taxon>Pseudomonadati</taxon>
        <taxon>Bacteroidota</taxon>
        <taxon>Cytophagia</taxon>
        <taxon>Cytophagales</taxon>
        <taxon>Hymenobacteraceae</taxon>
        <taxon>Hymenobacter</taxon>
    </lineage>
</organism>